<comment type="caution">
    <text evidence="8">The sequence shown here is derived from an EMBL/GenBank/DDBJ whole genome shotgun (WGS) entry which is preliminary data.</text>
</comment>
<feature type="domain" description="LysM" evidence="7">
    <location>
        <begin position="311"/>
        <end position="357"/>
    </location>
</feature>
<dbReference type="SMART" id="SM00257">
    <property type="entry name" value="LysM"/>
    <property type="match status" value="3"/>
</dbReference>
<dbReference type="InterPro" id="IPR052210">
    <property type="entry name" value="LysM1-like"/>
</dbReference>
<dbReference type="EMBL" id="WIGN01000638">
    <property type="protein sequence ID" value="KAF6786574.1"/>
    <property type="molecule type" value="Genomic_DNA"/>
</dbReference>
<dbReference type="PANTHER" id="PTHR34997:SF2">
    <property type="entry name" value="LYSM DOMAIN-CONTAINING PROTEIN-RELATED"/>
    <property type="match status" value="1"/>
</dbReference>
<dbReference type="InterPro" id="IPR036779">
    <property type="entry name" value="LysM_dom_sf"/>
</dbReference>
<evidence type="ECO:0000259" key="7">
    <source>
        <dbReference type="PROSITE" id="PS51782"/>
    </source>
</evidence>
<sequence length="359" mass="37619">MVNRVFILSATAASFLATLGSSASLPLQRRGGSPSPNLTFDPNTDPNCSWWWDADDGLPCEVVVQWSGLAMTDFAKWNPSVKSCADWKDGHSYCVEVAAAPEPPQSTTFVPPTPTTVAAPTTTKPSNGVSTPEPFQPGMTTSCNKFHKVVSGDQCNVLATKYGIALSDLMKWNPAFGPACQSLWLDYYVCVGLIGASQPNPPPSATATQGNGIPTPEPTQPGMVGNCNRFYKVVSGDTCAVVASKAGISTTQFSAWNPQTGGATCSSLWLGYYVCTGVVGTTPSPPTPTQPGNGVSTPTPIQAGMVGNCKKFHFVKPGETCAVIAANNRISTSDFIRWNPAAGSSCTGLWANTYACIGV</sequence>
<evidence type="ECO:0000256" key="6">
    <source>
        <dbReference type="SAM" id="SignalP"/>
    </source>
</evidence>
<evidence type="ECO:0000256" key="5">
    <source>
        <dbReference type="SAM" id="MobiDB-lite"/>
    </source>
</evidence>
<dbReference type="Proteomes" id="UP000652219">
    <property type="component" value="Unassembled WGS sequence"/>
</dbReference>
<dbReference type="PANTHER" id="PTHR34997">
    <property type="entry name" value="AM15"/>
    <property type="match status" value="1"/>
</dbReference>
<dbReference type="AlphaFoldDB" id="A0A8H6MIS4"/>
<dbReference type="CDD" id="cd00118">
    <property type="entry name" value="LysM"/>
    <property type="match status" value="3"/>
</dbReference>
<feature type="chain" id="PRO_5034009996" evidence="6">
    <location>
        <begin position="23"/>
        <end position="359"/>
    </location>
</feature>
<reference evidence="8 9" key="1">
    <citation type="journal article" date="2020" name="Phytopathology">
        <title>Genome Sequence Resources of Colletotrichum truncatum, C. plurivorum, C. musicola, and C. sojae: Four Species Pathogenic to Soybean (Glycine max).</title>
        <authorList>
            <person name="Rogerio F."/>
            <person name="Boufleur T.R."/>
            <person name="Ciampi-Guillardi M."/>
            <person name="Sukno S.A."/>
            <person name="Thon M.R."/>
            <person name="Massola Junior N.S."/>
            <person name="Baroncelli R."/>
        </authorList>
    </citation>
    <scope>NUCLEOTIDE SEQUENCE [LARGE SCALE GENOMIC DNA]</scope>
    <source>
        <strain evidence="8 9">LFN0009</strain>
    </source>
</reference>
<dbReference type="Gene3D" id="3.10.350.10">
    <property type="entry name" value="LysM domain"/>
    <property type="match status" value="3"/>
</dbReference>
<comment type="similarity">
    <text evidence="4">Belongs to the secreted LysM effector family.</text>
</comment>
<evidence type="ECO:0000256" key="3">
    <source>
        <dbReference type="ARBA" id="ARBA00023026"/>
    </source>
</evidence>
<evidence type="ECO:0000256" key="2">
    <source>
        <dbReference type="ARBA" id="ARBA00022729"/>
    </source>
</evidence>
<dbReference type="SUPFAM" id="SSF54106">
    <property type="entry name" value="LysM domain"/>
    <property type="match status" value="3"/>
</dbReference>
<feature type="signal peptide" evidence="6">
    <location>
        <begin position="1"/>
        <end position="22"/>
    </location>
</feature>
<evidence type="ECO:0000313" key="8">
    <source>
        <dbReference type="EMBL" id="KAF6786574.1"/>
    </source>
</evidence>
<accession>A0A8H6MIS4</accession>
<dbReference type="Pfam" id="PF01476">
    <property type="entry name" value="LysM"/>
    <property type="match status" value="3"/>
</dbReference>
<evidence type="ECO:0000256" key="4">
    <source>
        <dbReference type="ARBA" id="ARBA00044955"/>
    </source>
</evidence>
<evidence type="ECO:0000256" key="1">
    <source>
        <dbReference type="ARBA" id="ARBA00022669"/>
    </source>
</evidence>
<dbReference type="GO" id="GO:0008061">
    <property type="term" value="F:chitin binding"/>
    <property type="evidence" value="ECO:0007669"/>
    <property type="project" value="UniProtKB-KW"/>
</dbReference>
<gene>
    <name evidence="8" type="ORF">CSOJ01_15400</name>
</gene>
<feature type="region of interest" description="Disordered" evidence="5">
    <location>
        <begin position="105"/>
        <end position="135"/>
    </location>
</feature>
<feature type="domain" description="LysM" evidence="7">
    <location>
        <begin position="229"/>
        <end position="276"/>
    </location>
</feature>
<feature type="region of interest" description="Disordered" evidence="5">
    <location>
        <begin position="201"/>
        <end position="221"/>
    </location>
</feature>
<keyword evidence="2 6" id="KW-0732">Signal</keyword>
<organism evidence="8 9">
    <name type="scientific">Colletotrichum sojae</name>
    <dbReference type="NCBI Taxonomy" id="2175907"/>
    <lineage>
        <taxon>Eukaryota</taxon>
        <taxon>Fungi</taxon>
        <taxon>Dikarya</taxon>
        <taxon>Ascomycota</taxon>
        <taxon>Pezizomycotina</taxon>
        <taxon>Sordariomycetes</taxon>
        <taxon>Hypocreomycetidae</taxon>
        <taxon>Glomerellales</taxon>
        <taxon>Glomerellaceae</taxon>
        <taxon>Colletotrichum</taxon>
        <taxon>Colletotrichum orchidearum species complex</taxon>
    </lineage>
</organism>
<evidence type="ECO:0000313" key="9">
    <source>
        <dbReference type="Proteomes" id="UP000652219"/>
    </source>
</evidence>
<keyword evidence="9" id="KW-1185">Reference proteome</keyword>
<dbReference type="InterPro" id="IPR018392">
    <property type="entry name" value="LysM"/>
</dbReference>
<feature type="domain" description="LysM" evidence="7">
    <location>
        <begin position="145"/>
        <end position="191"/>
    </location>
</feature>
<proteinExistence type="inferred from homology"/>
<protein>
    <submittedName>
        <fullName evidence="8">LysM domain-containing protein-like protein 5</fullName>
    </submittedName>
</protein>
<keyword evidence="3" id="KW-0843">Virulence</keyword>
<name>A0A8H6MIS4_9PEZI</name>
<feature type="compositionally biased region" description="Low complexity" evidence="5">
    <location>
        <begin position="105"/>
        <end position="126"/>
    </location>
</feature>
<dbReference type="PROSITE" id="PS51782">
    <property type="entry name" value="LYSM"/>
    <property type="match status" value="3"/>
</dbReference>
<keyword evidence="1" id="KW-0147">Chitin-binding</keyword>